<evidence type="ECO:0000313" key="1">
    <source>
        <dbReference type="EMBL" id="JAD60732.1"/>
    </source>
</evidence>
<accession>A0A0A9BN86</accession>
<dbReference type="AlphaFoldDB" id="A0A0A9BN86"/>
<proteinExistence type="predicted"/>
<name>A0A0A9BN86_ARUDO</name>
<organism evidence="1">
    <name type="scientific">Arundo donax</name>
    <name type="common">Giant reed</name>
    <name type="synonym">Donax arundinaceus</name>
    <dbReference type="NCBI Taxonomy" id="35708"/>
    <lineage>
        <taxon>Eukaryota</taxon>
        <taxon>Viridiplantae</taxon>
        <taxon>Streptophyta</taxon>
        <taxon>Embryophyta</taxon>
        <taxon>Tracheophyta</taxon>
        <taxon>Spermatophyta</taxon>
        <taxon>Magnoliopsida</taxon>
        <taxon>Liliopsida</taxon>
        <taxon>Poales</taxon>
        <taxon>Poaceae</taxon>
        <taxon>PACMAD clade</taxon>
        <taxon>Arundinoideae</taxon>
        <taxon>Arundineae</taxon>
        <taxon>Arundo</taxon>
    </lineage>
</organism>
<reference evidence="1" key="2">
    <citation type="journal article" date="2015" name="Data Brief">
        <title>Shoot transcriptome of the giant reed, Arundo donax.</title>
        <authorList>
            <person name="Barrero R.A."/>
            <person name="Guerrero F.D."/>
            <person name="Moolhuijzen P."/>
            <person name="Goolsby J.A."/>
            <person name="Tidwell J."/>
            <person name="Bellgard S.E."/>
            <person name="Bellgard M.I."/>
        </authorList>
    </citation>
    <scope>NUCLEOTIDE SEQUENCE</scope>
    <source>
        <tissue evidence="1">Shoot tissue taken approximately 20 cm above the soil surface</tissue>
    </source>
</reference>
<dbReference type="EMBL" id="GBRH01237163">
    <property type="protein sequence ID" value="JAD60732.1"/>
    <property type="molecule type" value="Transcribed_RNA"/>
</dbReference>
<protein>
    <submittedName>
        <fullName evidence="1">Uncharacterized protein</fullName>
    </submittedName>
</protein>
<sequence length="95" mass="10451">MRCALCVSPVDIQISQSHGSVFRAMDLECLEAWNDTGLMKVALPNMPPGPKRGMANDEDHGPWMLSSIASSPMQASLLLLCTTLALHQHIEGYWK</sequence>
<reference evidence="1" key="1">
    <citation type="submission" date="2014-09" db="EMBL/GenBank/DDBJ databases">
        <authorList>
            <person name="Magalhaes I.L.F."/>
            <person name="Oliveira U."/>
            <person name="Santos F.R."/>
            <person name="Vidigal T.H.D.A."/>
            <person name="Brescovit A.D."/>
            <person name="Santos A.J."/>
        </authorList>
    </citation>
    <scope>NUCLEOTIDE SEQUENCE</scope>
    <source>
        <tissue evidence="1">Shoot tissue taken approximately 20 cm above the soil surface</tissue>
    </source>
</reference>